<gene>
    <name evidence="1" type="ORF">FD06_GL001340</name>
</gene>
<dbReference type="Pfam" id="PF16110">
    <property type="entry name" value="DUF4828"/>
    <property type="match status" value="1"/>
</dbReference>
<dbReference type="STRING" id="1423781.FD06_GL001340"/>
<dbReference type="PATRIC" id="fig|1423781.4.peg.1388"/>
<protein>
    <recommendedName>
        <fullName evidence="3">DUF4828 domain-containing protein</fullName>
    </recommendedName>
</protein>
<comment type="caution">
    <text evidence="1">The sequence shown here is derived from an EMBL/GenBank/DDBJ whole genome shotgun (WGS) entry which is preliminary data.</text>
</comment>
<accession>A0A0R2AMC5</accession>
<dbReference type="EMBL" id="AYYQ01000029">
    <property type="protein sequence ID" value="KRM68318.1"/>
    <property type="molecule type" value="Genomic_DNA"/>
</dbReference>
<organism evidence="1 2">
    <name type="scientific">Apilactobacillus ozensis DSM 23829 = JCM 17196</name>
    <dbReference type="NCBI Taxonomy" id="1423781"/>
    <lineage>
        <taxon>Bacteria</taxon>
        <taxon>Bacillati</taxon>
        <taxon>Bacillota</taxon>
        <taxon>Bacilli</taxon>
        <taxon>Lactobacillales</taxon>
        <taxon>Lactobacillaceae</taxon>
        <taxon>Apilactobacillus</taxon>
    </lineage>
</organism>
<proteinExistence type="predicted"/>
<dbReference type="Proteomes" id="UP000052012">
    <property type="component" value="Unassembled WGS sequence"/>
</dbReference>
<sequence length="122" mass="14028">MRKRNLVLIGATFFVGLANELVKAGKKSKNKQDSPIQLYYIGEWNFLDRHNFTHSLTINPDLSILLDNNSVKTKTKNIDKNELRLIDNFGYTLVVRTNKNNTPTSLYDEADDYTYNITGVKK</sequence>
<evidence type="ECO:0000313" key="1">
    <source>
        <dbReference type="EMBL" id="KRM68318.1"/>
    </source>
</evidence>
<dbReference type="RefSeq" id="WP_056966198.1">
    <property type="nucleotide sequence ID" value="NZ_AYYQ01000029.1"/>
</dbReference>
<dbReference type="InterPro" id="IPR032254">
    <property type="entry name" value="DUF4828"/>
</dbReference>
<keyword evidence="2" id="KW-1185">Reference proteome</keyword>
<reference evidence="1 2" key="1">
    <citation type="journal article" date="2015" name="Genome Announc.">
        <title>Expanding the biotechnology potential of lactobacilli through comparative genomics of 213 strains and associated genera.</title>
        <authorList>
            <person name="Sun Z."/>
            <person name="Harris H.M."/>
            <person name="McCann A."/>
            <person name="Guo C."/>
            <person name="Argimon S."/>
            <person name="Zhang W."/>
            <person name="Yang X."/>
            <person name="Jeffery I.B."/>
            <person name="Cooney J.C."/>
            <person name="Kagawa T.F."/>
            <person name="Liu W."/>
            <person name="Song Y."/>
            <person name="Salvetti E."/>
            <person name="Wrobel A."/>
            <person name="Rasinkangas P."/>
            <person name="Parkhill J."/>
            <person name="Rea M.C."/>
            <person name="O'Sullivan O."/>
            <person name="Ritari J."/>
            <person name="Douillard F.P."/>
            <person name="Paul Ross R."/>
            <person name="Yang R."/>
            <person name="Briner A.E."/>
            <person name="Felis G.E."/>
            <person name="de Vos W.M."/>
            <person name="Barrangou R."/>
            <person name="Klaenhammer T.R."/>
            <person name="Caufield P.W."/>
            <person name="Cui Y."/>
            <person name="Zhang H."/>
            <person name="O'Toole P.W."/>
        </authorList>
    </citation>
    <scope>NUCLEOTIDE SEQUENCE [LARGE SCALE GENOMIC DNA]</scope>
    <source>
        <strain evidence="1 2">DSM 23829</strain>
    </source>
</reference>
<evidence type="ECO:0008006" key="3">
    <source>
        <dbReference type="Google" id="ProtNLM"/>
    </source>
</evidence>
<evidence type="ECO:0000313" key="2">
    <source>
        <dbReference type="Proteomes" id="UP000052012"/>
    </source>
</evidence>
<name>A0A0R2AMC5_9LACO</name>
<dbReference type="AlphaFoldDB" id="A0A0R2AMC5"/>